<keyword evidence="3" id="KW-1185">Reference proteome</keyword>
<dbReference type="EMBL" id="CP010420">
    <property type="protein sequence ID" value="AJE23677.1"/>
    <property type="molecule type" value="Genomic_DNA"/>
</dbReference>
<reference evidence="1 3" key="1">
    <citation type="journal article" date="2015" name="PLoS ONE">
        <title>Azotobacter Genomes: The Genome of Azotobacter chroococcum NCIMB 8003 (ATCC 4412).</title>
        <authorList>
            <person name="Robson R.L."/>
            <person name="Jones R."/>
            <person name="Robson R.M."/>
            <person name="Schwartz A."/>
            <person name="Richardson T.H."/>
        </authorList>
    </citation>
    <scope>NUCLEOTIDE SEQUENCE [LARGE SCALE GENOMIC DNA]</scope>
    <source>
        <strain evidence="1 3">NCIMB 8003</strain>
        <plasmid evidence="1">pAcX50e</plasmid>
        <plasmid evidence="2">pAcX50f</plasmid>
        <plasmid evidence="3">Plasmid pAcX50e</plasmid>
        <plasmid evidence="3">Plasmid pAcX50f</plasmid>
    </source>
</reference>
<dbReference type="Proteomes" id="UP000068210">
    <property type="component" value="Plasmid pAcX50e"/>
</dbReference>
<dbReference type="KEGG" id="acx:Achr_f1510"/>
<dbReference type="EMBL" id="CP010421">
    <property type="protein sequence ID" value="AJE23845.1"/>
    <property type="molecule type" value="Genomic_DNA"/>
</dbReference>
<geneLocation type="plasmid" evidence="2 3">
    <name>pAcX50f</name>
</geneLocation>
<protein>
    <submittedName>
        <fullName evidence="1">Uncharacterized protein</fullName>
    </submittedName>
</protein>
<dbReference type="KEGG" id="acx:Achr_e860"/>
<evidence type="ECO:0000313" key="1">
    <source>
        <dbReference type="EMBL" id="AJE23677.1"/>
    </source>
</evidence>
<name>A0A0C4WXN5_9GAMM</name>
<sequence length="125" mass="14233">MSTSIARDIQRLAGLDEPSTTLLRSFDLEWRCGTRFIKTLLLAGYNPPTIGTALTEALQRYQRMCQQGVADYERLKFVLGHLYRALERADQLPGDELTARWGRHAYVPSEVTEYLIQTYGAAEHV</sequence>
<dbReference type="HOGENOM" id="CLU_1988061_0_0_6"/>
<dbReference type="AlphaFoldDB" id="A0A0C4WXN5"/>
<evidence type="ECO:0000313" key="3">
    <source>
        <dbReference type="Proteomes" id="UP000068210"/>
    </source>
</evidence>
<organism evidence="1 3">
    <name type="scientific">Azotobacter chroococcum NCIMB 8003</name>
    <dbReference type="NCBI Taxonomy" id="1328314"/>
    <lineage>
        <taxon>Bacteria</taxon>
        <taxon>Pseudomonadati</taxon>
        <taxon>Pseudomonadota</taxon>
        <taxon>Gammaproteobacteria</taxon>
        <taxon>Pseudomonadales</taxon>
        <taxon>Pseudomonadaceae</taxon>
        <taxon>Azotobacter</taxon>
    </lineage>
</organism>
<dbReference type="Proteomes" id="UP000068210">
    <property type="component" value="Plasmid pAcX50f"/>
</dbReference>
<accession>A0A0C4WXN5</accession>
<geneLocation type="plasmid" evidence="1 3">
    <name>pAcX50e</name>
</geneLocation>
<keyword evidence="1" id="KW-0614">Plasmid</keyword>
<dbReference type="RefSeq" id="WP_052264068.1">
    <property type="nucleotide sequence ID" value="NZ_CP010420.1"/>
</dbReference>
<evidence type="ECO:0000313" key="2">
    <source>
        <dbReference type="EMBL" id="AJE23845.1"/>
    </source>
</evidence>
<gene>
    <name evidence="1" type="ORF">Achr_e860</name>
    <name evidence="2" type="ORF">Achr_f1510</name>
</gene>
<proteinExistence type="predicted"/>